<sequence length="30" mass="3895">MVVIEDEEVRERRNADNIPSPWWRWRWRGR</sequence>
<dbReference type="AlphaFoldDB" id="A0A2P2MIG3"/>
<evidence type="ECO:0000313" key="1">
    <source>
        <dbReference type="EMBL" id="MBX29962.1"/>
    </source>
</evidence>
<proteinExistence type="predicted"/>
<reference evidence="1" key="1">
    <citation type="submission" date="2018-02" db="EMBL/GenBank/DDBJ databases">
        <title>Rhizophora mucronata_Transcriptome.</title>
        <authorList>
            <person name="Meera S.P."/>
            <person name="Sreeshan A."/>
            <person name="Augustine A."/>
        </authorList>
    </citation>
    <scope>NUCLEOTIDE SEQUENCE</scope>
    <source>
        <tissue evidence="1">Leaf</tissue>
    </source>
</reference>
<organism evidence="1">
    <name type="scientific">Rhizophora mucronata</name>
    <name type="common">Asiatic mangrove</name>
    <dbReference type="NCBI Taxonomy" id="61149"/>
    <lineage>
        <taxon>Eukaryota</taxon>
        <taxon>Viridiplantae</taxon>
        <taxon>Streptophyta</taxon>
        <taxon>Embryophyta</taxon>
        <taxon>Tracheophyta</taxon>
        <taxon>Spermatophyta</taxon>
        <taxon>Magnoliopsida</taxon>
        <taxon>eudicotyledons</taxon>
        <taxon>Gunneridae</taxon>
        <taxon>Pentapetalae</taxon>
        <taxon>rosids</taxon>
        <taxon>fabids</taxon>
        <taxon>Malpighiales</taxon>
        <taxon>Rhizophoraceae</taxon>
        <taxon>Rhizophora</taxon>
    </lineage>
</organism>
<protein>
    <submittedName>
        <fullName evidence="1">Uncharacterized protein</fullName>
    </submittedName>
</protein>
<dbReference type="EMBL" id="GGEC01049478">
    <property type="protein sequence ID" value="MBX29962.1"/>
    <property type="molecule type" value="Transcribed_RNA"/>
</dbReference>
<accession>A0A2P2MIG3</accession>
<name>A0A2P2MIG3_RHIMU</name>